<dbReference type="InterPro" id="IPR001398">
    <property type="entry name" value="Macrophage_inhib_fac"/>
</dbReference>
<dbReference type="InterPro" id="IPR014347">
    <property type="entry name" value="Tautomerase/MIF_sf"/>
</dbReference>
<gene>
    <name evidence="12" type="ORF">GND95_12225</name>
</gene>
<dbReference type="RefSeq" id="WP_158741435.1">
    <property type="nucleotide sequence ID" value="NZ_JAFBEP010000014.1"/>
</dbReference>
<evidence type="ECO:0000256" key="9">
    <source>
        <dbReference type="ARBA" id="ARBA00041631"/>
    </source>
</evidence>
<name>A0A7C8HGZ0_9FIRM</name>
<dbReference type="OrthoDB" id="5769863at2"/>
<dbReference type="Pfam" id="PF01187">
    <property type="entry name" value="MIF"/>
    <property type="match status" value="1"/>
</dbReference>
<dbReference type="EC" id="5.3.3.12" evidence="7"/>
<protein>
    <recommendedName>
        <fullName evidence="11">L-dopachrome isomerase</fullName>
        <ecNumber evidence="8">5.3.2.1</ecNumber>
        <ecNumber evidence="7">5.3.3.12</ecNumber>
    </recommendedName>
    <alternativeName>
        <fullName evidence="9">L-dopachrome tautomerase</fullName>
    </alternativeName>
    <alternativeName>
        <fullName evidence="10">Phenylpyruvate tautomerase</fullName>
    </alternativeName>
</protein>
<dbReference type="GO" id="GO:0005125">
    <property type="term" value="F:cytokine activity"/>
    <property type="evidence" value="ECO:0007669"/>
    <property type="project" value="UniProtKB-KW"/>
</dbReference>
<dbReference type="EMBL" id="WSLF01000014">
    <property type="protein sequence ID" value="KAE9630677.1"/>
    <property type="molecule type" value="Genomic_DNA"/>
</dbReference>
<evidence type="ECO:0000256" key="2">
    <source>
        <dbReference type="ARBA" id="ARBA00022514"/>
    </source>
</evidence>
<comment type="caution">
    <text evidence="12">The sequence shown here is derived from an EMBL/GenBank/DDBJ whole genome shotgun (WGS) entry which is preliminary data.</text>
</comment>
<evidence type="ECO:0000256" key="11">
    <source>
        <dbReference type="ARBA" id="ARBA00042730"/>
    </source>
</evidence>
<comment type="catalytic activity">
    <reaction evidence="5">
        <text>3-phenylpyruvate = enol-phenylpyruvate</text>
        <dbReference type="Rhea" id="RHEA:17097"/>
        <dbReference type="ChEBI" id="CHEBI:16815"/>
        <dbReference type="ChEBI" id="CHEBI:18005"/>
        <dbReference type="EC" id="5.3.2.1"/>
    </reaction>
</comment>
<dbReference type="GO" id="GO:0005615">
    <property type="term" value="C:extracellular space"/>
    <property type="evidence" value="ECO:0007669"/>
    <property type="project" value="UniProtKB-KW"/>
</dbReference>
<evidence type="ECO:0000313" key="12">
    <source>
        <dbReference type="EMBL" id="KAE9630677.1"/>
    </source>
</evidence>
<evidence type="ECO:0000256" key="10">
    <source>
        <dbReference type="ARBA" id="ARBA00041912"/>
    </source>
</evidence>
<evidence type="ECO:0000256" key="1">
    <source>
        <dbReference type="ARBA" id="ARBA00004613"/>
    </source>
</evidence>
<organism evidence="12 13">
    <name type="scientific">Defluviitalea raffinosedens</name>
    <dbReference type="NCBI Taxonomy" id="1450156"/>
    <lineage>
        <taxon>Bacteria</taxon>
        <taxon>Bacillati</taxon>
        <taxon>Bacillota</taxon>
        <taxon>Clostridia</taxon>
        <taxon>Lachnospirales</taxon>
        <taxon>Defluviitaleaceae</taxon>
        <taxon>Defluviitalea</taxon>
    </lineage>
</organism>
<keyword evidence="13" id="KW-1185">Reference proteome</keyword>
<evidence type="ECO:0000256" key="5">
    <source>
        <dbReference type="ARBA" id="ARBA00036735"/>
    </source>
</evidence>
<dbReference type="PANTHER" id="PTHR11954:SF6">
    <property type="entry name" value="MACROPHAGE MIGRATION INHIBITORY FACTOR"/>
    <property type="match status" value="1"/>
</dbReference>
<comment type="catalytic activity">
    <reaction evidence="6">
        <text>L-dopachrome = 5,6-dihydroxyindole-2-carboxylate</text>
        <dbReference type="Rhea" id="RHEA:13041"/>
        <dbReference type="ChEBI" id="CHEBI:16875"/>
        <dbReference type="ChEBI" id="CHEBI:57509"/>
        <dbReference type="EC" id="5.3.3.12"/>
    </reaction>
</comment>
<dbReference type="Proteomes" id="UP000483018">
    <property type="component" value="Unassembled WGS sequence"/>
</dbReference>
<sequence>MPYISTKTNVKLSKDQSEAIKTKLGKAIELLPGKSENWLMVAFEDESNLYFKGKNDKPLAFVEVKLFGKASRDAYNHLTREITNILRDELNIQPDCIYVKYEEVSNWGWNGSNF</sequence>
<evidence type="ECO:0000256" key="3">
    <source>
        <dbReference type="ARBA" id="ARBA00022525"/>
    </source>
</evidence>
<evidence type="ECO:0000256" key="4">
    <source>
        <dbReference type="ARBA" id="ARBA00023235"/>
    </source>
</evidence>
<reference evidence="12 13" key="1">
    <citation type="submission" date="2019-12" db="EMBL/GenBank/DDBJ databases">
        <title>Defluviitalea raffinosedens, isolated from a biogas fermenter, genome sequencing and characterization.</title>
        <authorList>
            <person name="Rettenmaier R."/>
            <person name="Schneider M."/>
            <person name="Neuhaus K."/>
            <person name="Liebl W."/>
            <person name="Zverlov V."/>
        </authorList>
    </citation>
    <scope>NUCLEOTIDE SEQUENCE [LARGE SCALE GENOMIC DNA]</scope>
    <source>
        <strain evidence="12 13">249c-K6</strain>
    </source>
</reference>
<dbReference type="PANTHER" id="PTHR11954">
    <property type="entry name" value="D-DOPACHROME DECARBOXYLASE"/>
    <property type="match status" value="1"/>
</dbReference>
<evidence type="ECO:0000256" key="8">
    <source>
        <dbReference type="ARBA" id="ARBA00039086"/>
    </source>
</evidence>
<dbReference type="GO" id="GO:0050178">
    <property type="term" value="F:phenylpyruvate tautomerase activity"/>
    <property type="evidence" value="ECO:0007669"/>
    <property type="project" value="UniProtKB-EC"/>
</dbReference>
<dbReference type="Gene3D" id="3.30.429.10">
    <property type="entry name" value="Macrophage Migration Inhibitory Factor"/>
    <property type="match status" value="1"/>
</dbReference>
<dbReference type="EC" id="5.3.2.1" evidence="8"/>
<proteinExistence type="predicted"/>
<evidence type="ECO:0000256" key="6">
    <source>
        <dbReference type="ARBA" id="ARBA00036823"/>
    </source>
</evidence>
<dbReference type="SUPFAM" id="SSF55331">
    <property type="entry name" value="Tautomerase/MIF"/>
    <property type="match status" value="1"/>
</dbReference>
<keyword evidence="3" id="KW-0964">Secreted</keyword>
<dbReference type="AlphaFoldDB" id="A0A7C8HGZ0"/>
<keyword evidence="2" id="KW-0202">Cytokine</keyword>
<accession>A0A7C8HGZ0</accession>
<keyword evidence="4" id="KW-0413">Isomerase</keyword>
<comment type="subcellular location">
    <subcellularLocation>
        <location evidence="1">Secreted</location>
    </subcellularLocation>
</comment>
<dbReference type="GO" id="GO:0004167">
    <property type="term" value="F:dopachrome isomerase activity"/>
    <property type="evidence" value="ECO:0007669"/>
    <property type="project" value="UniProtKB-EC"/>
</dbReference>
<evidence type="ECO:0000256" key="7">
    <source>
        <dbReference type="ARBA" id="ARBA00038932"/>
    </source>
</evidence>
<evidence type="ECO:0000313" key="13">
    <source>
        <dbReference type="Proteomes" id="UP000483018"/>
    </source>
</evidence>